<gene>
    <name evidence="1" type="ORF">A2675_01680</name>
</gene>
<reference evidence="1 2" key="1">
    <citation type="journal article" date="2016" name="Nat. Commun.">
        <title>Thousands of microbial genomes shed light on interconnected biogeochemical processes in an aquifer system.</title>
        <authorList>
            <person name="Anantharaman K."/>
            <person name="Brown C.T."/>
            <person name="Hug L.A."/>
            <person name="Sharon I."/>
            <person name="Castelle C.J."/>
            <person name="Probst A.J."/>
            <person name="Thomas B.C."/>
            <person name="Singh A."/>
            <person name="Wilkins M.J."/>
            <person name="Karaoz U."/>
            <person name="Brodie E.L."/>
            <person name="Williams K.H."/>
            <person name="Hubbard S.S."/>
            <person name="Banfield J.F."/>
        </authorList>
    </citation>
    <scope>NUCLEOTIDE SEQUENCE [LARGE SCALE GENOMIC DNA]</scope>
</reference>
<dbReference type="SUPFAM" id="SSF69754">
    <property type="entry name" value="Ribosome binding protein Y (YfiA homologue)"/>
    <property type="match status" value="1"/>
</dbReference>
<dbReference type="InterPro" id="IPR036567">
    <property type="entry name" value="RHF-like"/>
</dbReference>
<evidence type="ECO:0000313" key="1">
    <source>
        <dbReference type="EMBL" id="OHA80809.1"/>
    </source>
</evidence>
<dbReference type="AlphaFoldDB" id="A0A1G2S7Y4"/>
<dbReference type="Pfam" id="PF02482">
    <property type="entry name" value="Ribosomal_S30AE"/>
    <property type="match status" value="1"/>
</dbReference>
<proteinExistence type="predicted"/>
<dbReference type="STRING" id="1802723.A2675_01680"/>
<evidence type="ECO:0000313" key="2">
    <source>
        <dbReference type="Proteomes" id="UP000176997"/>
    </source>
</evidence>
<protein>
    <submittedName>
        <fullName evidence="1">Ribosomal subunit interface protein</fullName>
    </submittedName>
</protein>
<name>A0A1G2S7Y4_9BACT</name>
<sequence>MNISIKTTGIEPTDALTKYVTEKMGAAAKFLRADEAGNSSAQVEIGKTTKHHQSGNVFRAEVNVRMNGTTFRAVSEQEDLYAAIDDMKDELVREITSAKDKRQTLIRRGGAMVKKFMRGFGGKE</sequence>
<dbReference type="NCBIfam" id="TIGR00741">
    <property type="entry name" value="yfiA"/>
    <property type="match status" value="1"/>
</dbReference>
<dbReference type="CDD" id="cd00552">
    <property type="entry name" value="RaiA"/>
    <property type="match status" value="1"/>
</dbReference>
<organism evidence="1 2">
    <name type="scientific">Candidatus Yonathbacteria bacterium RIFCSPHIGHO2_01_FULL_51_10</name>
    <dbReference type="NCBI Taxonomy" id="1802723"/>
    <lineage>
        <taxon>Bacteria</taxon>
        <taxon>Candidatus Yonathiibacteriota</taxon>
    </lineage>
</organism>
<dbReference type="Proteomes" id="UP000176997">
    <property type="component" value="Unassembled WGS sequence"/>
</dbReference>
<accession>A0A1G2S7Y4</accession>
<dbReference type="Gene3D" id="3.30.160.100">
    <property type="entry name" value="Ribosome hibernation promotion factor-like"/>
    <property type="match status" value="1"/>
</dbReference>
<comment type="caution">
    <text evidence="1">The sequence shown here is derived from an EMBL/GenBank/DDBJ whole genome shotgun (WGS) entry which is preliminary data.</text>
</comment>
<dbReference type="EMBL" id="MHUS01000017">
    <property type="protein sequence ID" value="OHA80809.1"/>
    <property type="molecule type" value="Genomic_DNA"/>
</dbReference>
<dbReference type="InterPro" id="IPR003489">
    <property type="entry name" value="RHF/RaiA"/>
</dbReference>